<protein>
    <submittedName>
        <fullName evidence="3">PiggyBac transposable element-derived protein 4-like</fullName>
    </submittedName>
</protein>
<dbReference type="Proteomes" id="UP001178508">
    <property type="component" value="Chromosome 12"/>
</dbReference>
<sequence length="192" mass="21576">MSREFTALQVMQQMLSNAFSDDANPDEEAEGVSEEEDYEASNQPNREQEGKEEEMIISEDREEQMEREVEEDGEHKEEEEEGEEEDEEEEEGEEWVTEDREETRQTRGRQTGGRKRGLGRVYIPSKPAKYGIKTWVACDSKSSYAWKMQVNTGKATATDAAAGGGGGGGGGGEAVYHCQNQNFINNQFMPTQ</sequence>
<proteinExistence type="predicted"/>
<feature type="domain" description="PiggyBac transposable element-derived protein" evidence="2">
    <location>
        <begin position="120"/>
        <end position="157"/>
    </location>
</feature>
<gene>
    <name evidence="3" type="ORF">XNOV1_A041533</name>
</gene>
<accession>A0AAV1G9P3</accession>
<keyword evidence="4" id="KW-1185">Reference proteome</keyword>
<evidence type="ECO:0000259" key="2">
    <source>
        <dbReference type="Pfam" id="PF13843"/>
    </source>
</evidence>
<reference evidence="3" key="1">
    <citation type="submission" date="2023-08" db="EMBL/GenBank/DDBJ databases">
        <authorList>
            <person name="Alioto T."/>
            <person name="Alioto T."/>
            <person name="Gomez Garrido J."/>
        </authorList>
    </citation>
    <scope>NUCLEOTIDE SEQUENCE</scope>
</reference>
<evidence type="ECO:0000313" key="4">
    <source>
        <dbReference type="Proteomes" id="UP001178508"/>
    </source>
</evidence>
<evidence type="ECO:0000256" key="1">
    <source>
        <dbReference type="SAM" id="MobiDB-lite"/>
    </source>
</evidence>
<dbReference type="InterPro" id="IPR029526">
    <property type="entry name" value="PGBD"/>
</dbReference>
<feature type="compositionally biased region" description="Acidic residues" evidence="1">
    <location>
        <begin position="50"/>
        <end position="96"/>
    </location>
</feature>
<feature type="region of interest" description="Disordered" evidence="1">
    <location>
        <begin position="16"/>
        <end position="120"/>
    </location>
</feature>
<organism evidence="3 4">
    <name type="scientific">Xyrichtys novacula</name>
    <name type="common">Pearly razorfish</name>
    <name type="synonym">Hemipteronotus novacula</name>
    <dbReference type="NCBI Taxonomy" id="13765"/>
    <lineage>
        <taxon>Eukaryota</taxon>
        <taxon>Metazoa</taxon>
        <taxon>Chordata</taxon>
        <taxon>Craniata</taxon>
        <taxon>Vertebrata</taxon>
        <taxon>Euteleostomi</taxon>
        <taxon>Actinopterygii</taxon>
        <taxon>Neopterygii</taxon>
        <taxon>Teleostei</taxon>
        <taxon>Neoteleostei</taxon>
        <taxon>Acanthomorphata</taxon>
        <taxon>Eupercaria</taxon>
        <taxon>Labriformes</taxon>
        <taxon>Labridae</taxon>
        <taxon>Xyrichtys</taxon>
    </lineage>
</organism>
<dbReference type="AlphaFoldDB" id="A0AAV1G9P3"/>
<evidence type="ECO:0000313" key="3">
    <source>
        <dbReference type="EMBL" id="CAJ1069719.1"/>
    </source>
</evidence>
<feature type="compositionally biased region" description="Acidic residues" evidence="1">
    <location>
        <begin position="23"/>
        <end position="39"/>
    </location>
</feature>
<dbReference type="EMBL" id="OY660875">
    <property type="protein sequence ID" value="CAJ1069719.1"/>
    <property type="molecule type" value="Genomic_DNA"/>
</dbReference>
<name>A0AAV1G9P3_XYRNO</name>
<dbReference type="Pfam" id="PF13843">
    <property type="entry name" value="DDE_Tnp_1_7"/>
    <property type="match status" value="1"/>
</dbReference>